<name>A0A921TBX4_9RHOB</name>
<feature type="domain" description="Hedgehog/Intein (Hint)" evidence="9">
    <location>
        <begin position="560"/>
        <end position="697"/>
    </location>
</feature>
<dbReference type="Gene3D" id="2.150.10.10">
    <property type="entry name" value="Serralysin-like metalloprotease, C-terminal"/>
    <property type="match status" value="2"/>
</dbReference>
<accession>A0A921TBX4</accession>
<dbReference type="InterPro" id="IPR036844">
    <property type="entry name" value="Hint_dom_sf"/>
</dbReference>
<dbReference type="GO" id="GO:0005509">
    <property type="term" value="F:calcium ion binding"/>
    <property type="evidence" value="ECO:0007669"/>
    <property type="project" value="InterPro"/>
</dbReference>
<evidence type="ECO:0000256" key="8">
    <source>
        <dbReference type="SAM" id="MobiDB-lite"/>
    </source>
</evidence>
<dbReference type="GO" id="GO:0005576">
    <property type="term" value="C:extracellular region"/>
    <property type="evidence" value="ECO:0007669"/>
    <property type="project" value="UniProtKB-SubCell"/>
</dbReference>
<evidence type="ECO:0000259" key="9">
    <source>
        <dbReference type="Pfam" id="PF13403"/>
    </source>
</evidence>
<evidence type="ECO:0000256" key="2">
    <source>
        <dbReference type="ARBA" id="ARBA00004613"/>
    </source>
</evidence>
<evidence type="ECO:0000256" key="1">
    <source>
        <dbReference type="ARBA" id="ARBA00004370"/>
    </source>
</evidence>
<evidence type="ECO:0000256" key="3">
    <source>
        <dbReference type="ARBA" id="ARBA00022525"/>
    </source>
</evidence>
<keyword evidence="10" id="KW-0378">Hydrolase</keyword>
<keyword evidence="7" id="KW-0472">Membrane</keyword>
<feature type="compositionally biased region" description="Gly residues" evidence="8">
    <location>
        <begin position="436"/>
        <end position="457"/>
    </location>
</feature>
<dbReference type="PANTHER" id="PTHR38340">
    <property type="entry name" value="S-LAYER PROTEIN"/>
    <property type="match status" value="1"/>
</dbReference>
<dbReference type="RefSeq" id="WP_159966209.1">
    <property type="nucleotide sequence ID" value="NZ_APKE01000033.1"/>
</dbReference>
<dbReference type="GO" id="GO:0016020">
    <property type="term" value="C:membrane"/>
    <property type="evidence" value="ECO:0007669"/>
    <property type="project" value="UniProtKB-SubCell"/>
</dbReference>
<comment type="subcellular location">
    <subcellularLocation>
        <location evidence="1">Membrane</location>
    </subcellularLocation>
    <subcellularLocation>
        <location evidence="2">Secreted</location>
    </subcellularLocation>
</comment>
<dbReference type="Proteomes" id="UP000698242">
    <property type="component" value="Unassembled WGS sequence"/>
</dbReference>
<gene>
    <name evidence="10" type="ORF">PMES_02692</name>
</gene>
<dbReference type="SUPFAM" id="SSF51120">
    <property type="entry name" value="beta-Roll"/>
    <property type="match status" value="2"/>
</dbReference>
<dbReference type="EC" id="3.1.4.46" evidence="10"/>
<evidence type="ECO:0000313" key="11">
    <source>
        <dbReference type="Proteomes" id="UP000698242"/>
    </source>
</evidence>
<dbReference type="PRINTS" id="PR00313">
    <property type="entry name" value="CABNDNGRPT"/>
</dbReference>
<keyword evidence="5" id="KW-0677">Repeat</keyword>
<dbReference type="InterPro" id="IPR050557">
    <property type="entry name" value="RTX_toxin/Mannuronan_C5-epim"/>
</dbReference>
<reference evidence="10" key="1">
    <citation type="submission" date="2013-03" db="EMBL/GenBank/DDBJ databases">
        <title>Genome Sequence of the Profundibacterium mesophilum strain KAUST100406-0324T from Red Sea, a novel genus in the family Rhodobacteraceae.</title>
        <authorList>
            <person name="Essack M."/>
            <person name="Alam I."/>
            <person name="Lafi F."/>
            <person name="Alawi W."/>
            <person name="Kamanu F."/>
            <person name="Al-Suwailem A."/>
            <person name="Lee O.O."/>
            <person name="Xu Y."/>
            <person name="Bajic V."/>
            <person name="Qian P.-Y."/>
            <person name="Archer J."/>
        </authorList>
    </citation>
    <scope>NUCLEOTIDE SEQUENCE</scope>
    <source>
        <strain evidence="10">KAUST100406-0324</strain>
    </source>
</reference>
<dbReference type="PANTHER" id="PTHR38340:SF1">
    <property type="entry name" value="S-LAYER PROTEIN"/>
    <property type="match status" value="1"/>
</dbReference>
<feature type="region of interest" description="Disordered" evidence="8">
    <location>
        <begin position="196"/>
        <end position="227"/>
    </location>
</feature>
<dbReference type="EMBL" id="APKE01000033">
    <property type="protein sequence ID" value="KAF0674983.1"/>
    <property type="molecule type" value="Genomic_DNA"/>
</dbReference>
<evidence type="ECO:0000256" key="4">
    <source>
        <dbReference type="ARBA" id="ARBA00022656"/>
    </source>
</evidence>
<protein>
    <submittedName>
        <fullName evidence="10">Glycerophosphoryl diester phosphodiesterase</fullName>
        <ecNumber evidence="10">3.1.4.46</ecNumber>
    </submittedName>
</protein>
<dbReference type="InterPro" id="IPR011049">
    <property type="entry name" value="Serralysin-like_metalloprot_C"/>
</dbReference>
<dbReference type="GO" id="GO:0008889">
    <property type="term" value="F:glycerophosphodiester phosphodiesterase activity"/>
    <property type="evidence" value="ECO:0007669"/>
    <property type="project" value="UniProtKB-EC"/>
</dbReference>
<feature type="region of interest" description="Disordered" evidence="8">
    <location>
        <begin position="433"/>
        <end position="478"/>
    </location>
</feature>
<evidence type="ECO:0000256" key="6">
    <source>
        <dbReference type="ARBA" id="ARBA00023026"/>
    </source>
</evidence>
<dbReference type="GO" id="GO:0090729">
    <property type="term" value="F:toxin activity"/>
    <property type="evidence" value="ECO:0007669"/>
    <property type="project" value="UniProtKB-KW"/>
</dbReference>
<comment type="caution">
    <text evidence="10">The sequence shown here is derived from an EMBL/GenBank/DDBJ whole genome shotgun (WGS) entry which is preliminary data.</text>
</comment>
<dbReference type="AlphaFoldDB" id="A0A921TBX4"/>
<keyword evidence="4" id="KW-0800">Toxin</keyword>
<evidence type="ECO:0000256" key="5">
    <source>
        <dbReference type="ARBA" id="ARBA00022737"/>
    </source>
</evidence>
<sequence>MADYKFKAYSQDAADIFSNNPGDLVTWSGENDPAGRVYLTDNQTGASGTGLTSRSTDETATGTFVLGGTTYSGVTYSAEKVWTVRDSISGETFEVARLDVRDGSGSVGKYTLSEQPLVMGRSYEVVDYKSQPSFETGTPFTYADYEGAPHEISGTAGNDVINASYAGDPEGDKVDDGFGAGSSGLGDTIKAGAGDDSVSAGAGDDFVEGGSGRDTVDGGAGDDTIEGDHADEALRWSEAGADEADLTDFTQVTGDMQVAVSFTDTGNNGTLYQVESTDRVFVSPTDPMSDRSSLFLIGDGDAQTSQTRLDFSAADPASGIGDEVQDVIFRINDIDFGADNHRDIVTINAFDALGNPVAVTLSPSSSATVSGNTVTAGDTDSNPSQEIGSLLVQVAGPVSSITIDYANGLAGTQAIWVSDVHFDTINANGEDDVLSGGAGDDSIRGGGGDDVISGGTGADRLHGERGNDTITASQGDVATGGSGDDVFYIEDLAEPGGAPISLYGGEQGETLGDTLYFQGQARWRDVTFDGTPDENGGLNGTAVLADGSTVSFFEMENVVICFAGGTRILTPGGPRPVETLRRGDPVVTADHGVQQIEWIGRRTVAAEGARAPIRIRAGNFGATRDLLVSPQHRMLIDDWRAQMYFGQDEVIVAARHLVDESRVLQESGGEVTYHHIMFRRHEIVYAEGAPSESFHPGRIGLGTLDCAARAEVFDLFPALRSDAGAFGPAIRHSLKRHEGALLRM</sequence>
<evidence type="ECO:0000256" key="7">
    <source>
        <dbReference type="ARBA" id="ARBA00023136"/>
    </source>
</evidence>
<dbReference type="InterPro" id="IPR003995">
    <property type="entry name" value="RTX_toxin_determinant-A"/>
</dbReference>
<dbReference type="SUPFAM" id="SSF51294">
    <property type="entry name" value="Hedgehog/intein (Hint) domain"/>
    <property type="match status" value="1"/>
</dbReference>
<keyword evidence="6" id="KW-0843">Virulence</keyword>
<dbReference type="InterPro" id="IPR028992">
    <property type="entry name" value="Hedgehog/Intein_dom"/>
</dbReference>
<keyword evidence="11" id="KW-1185">Reference proteome</keyword>
<evidence type="ECO:0000313" key="10">
    <source>
        <dbReference type="EMBL" id="KAF0674983.1"/>
    </source>
</evidence>
<dbReference type="Pfam" id="PF13403">
    <property type="entry name" value="Hint_2"/>
    <property type="match status" value="1"/>
</dbReference>
<dbReference type="Gene3D" id="2.170.16.10">
    <property type="entry name" value="Hedgehog/Intein (Hint) domain"/>
    <property type="match status" value="1"/>
</dbReference>
<dbReference type="InterPro" id="IPR001343">
    <property type="entry name" value="Hemolysn_Ca-bd"/>
</dbReference>
<dbReference type="PROSITE" id="PS00330">
    <property type="entry name" value="HEMOLYSIN_CALCIUM"/>
    <property type="match status" value="2"/>
</dbReference>
<organism evidence="10 11">
    <name type="scientific">Profundibacterium mesophilum KAUST100406-0324</name>
    <dbReference type="NCBI Taxonomy" id="1037889"/>
    <lineage>
        <taxon>Bacteria</taxon>
        <taxon>Pseudomonadati</taxon>
        <taxon>Pseudomonadota</taxon>
        <taxon>Alphaproteobacteria</taxon>
        <taxon>Rhodobacterales</taxon>
        <taxon>Roseobacteraceae</taxon>
        <taxon>Profundibacterium</taxon>
    </lineage>
</organism>
<dbReference type="OrthoDB" id="6305173at2"/>
<keyword evidence="3" id="KW-0964">Secreted</keyword>
<dbReference type="Pfam" id="PF00353">
    <property type="entry name" value="HemolysinCabind"/>
    <property type="match status" value="2"/>
</dbReference>
<dbReference type="PRINTS" id="PR01488">
    <property type="entry name" value="RTXTOXINA"/>
</dbReference>
<dbReference type="InterPro" id="IPR018511">
    <property type="entry name" value="Hemolysin-typ_Ca-bd_CS"/>
</dbReference>
<proteinExistence type="predicted"/>